<keyword evidence="4 10" id="KW-0808">Transferase</keyword>
<evidence type="ECO:0000256" key="11">
    <source>
        <dbReference type="SAM" id="Phobius"/>
    </source>
</evidence>
<evidence type="ECO:0000256" key="9">
    <source>
        <dbReference type="ARBA" id="ARBA00023315"/>
    </source>
</evidence>
<keyword evidence="7 11" id="KW-1133">Transmembrane helix</keyword>
<evidence type="ECO:0000256" key="8">
    <source>
        <dbReference type="ARBA" id="ARBA00023136"/>
    </source>
</evidence>
<sequence>MSAAEPEACALSSSSLDVKEKCQYYGNSSSDPPTEPHPDMDMFCCHSVQDSLLSSDSRFTNYRGILNWIIILLVSHSLWILNVILLNVIKFYTLCREREETNIVVFCVLFFQILTHAHLFLDNFIQHGFLIDLRKVLEHLMEDHYNWPSVNLILAANMFAIAALLLERCLDKGTLSPSAGHCLHLGNLGLLTLFPAVIILYDTSISTGGAYFSLWTYTVLGLKLYSYQETNSWYRQGSVPSPGTDKCVLHETKKHIEHLPIKDLYYFLLAPTLCYQRNFPFTPRVRINVLCKTLIEMVVLTQIIVGVVQQWIEPIFQRSENSFSNMDITTRVEHLMELVAPNHFLWLMFSFLFSHSYLNFCAELLCFGDRHFYGDWWNAKTLKCFWGNWNIPLHKWRYRHLYTPLLKKRVSQKQADLLVFLMSAALCEYVIALPLHSCRLWIFFMMIFELLVDVYLGDYFKGNYGNGLVWLCFLLGPPLAMMTYFHDHYMSHHGQHPPGLSVAECLS</sequence>
<name>A0A8C7PQQ4_ONCMY</name>
<evidence type="ECO:0000313" key="12">
    <source>
        <dbReference type="Ensembl" id="ENSOMYP00000026772.2"/>
    </source>
</evidence>
<reference evidence="12" key="3">
    <citation type="submission" date="2025-09" db="UniProtKB">
        <authorList>
            <consortium name="Ensembl"/>
        </authorList>
    </citation>
    <scope>IDENTIFICATION</scope>
</reference>
<dbReference type="GO" id="GO:0004144">
    <property type="term" value="F:diacylglycerol O-acyltransferase activity"/>
    <property type="evidence" value="ECO:0007669"/>
    <property type="project" value="TreeGrafter"/>
</dbReference>
<evidence type="ECO:0000313" key="13">
    <source>
        <dbReference type="Proteomes" id="UP000694395"/>
    </source>
</evidence>
<feature type="transmembrane region" description="Helical" evidence="11">
    <location>
        <begin position="467"/>
        <end position="485"/>
    </location>
</feature>
<feature type="transmembrane region" description="Helical" evidence="11">
    <location>
        <begin position="65"/>
        <end position="89"/>
    </location>
</feature>
<keyword evidence="5 11" id="KW-0812">Transmembrane</keyword>
<reference evidence="12" key="2">
    <citation type="submission" date="2025-08" db="UniProtKB">
        <authorList>
            <consortium name="Ensembl"/>
        </authorList>
    </citation>
    <scope>IDENTIFICATION</scope>
</reference>
<dbReference type="Ensembl" id="ENSOMYT00000029268.2">
    <property type="protein sequence ID" value="ENSOMYP00000026772.2"/>
    <property type="gene ID" value="ENSOMYG00000012625.2"/>
</dbReference>
<protein>
    <recommendedName>
        <fullName evidence="10">O-acyltransferase</fullName>
    </recommendedName>
</protein>
<feature type="transmembrane region" description="Helical" evidence="11">
    <location>
        <begin position="207"/>
        <end position="225"/>
    </location>
</feature>
<dbReference type="AlphaFoldDB" id="A0A8C7PQQ4"/>
<feature type="transmembrane region" description="Helical" evidence="11">
    <location>
        <begin position="145"/>
        <end position="166"/>
    </location>
</feature>
<evidence type="ECO:0000256" key="10">
    <source>
        <dbReference type="PIRNR" id="PIRNR000439"/>
    </source>
</evidence>
<dbReference type="Pfam" id="PF03062">
    <property type="entry name" value="MBOAT"/>
    <property type="match status" value="1"/>
</dbReference>
<reference evidence="12" key="1">
    <citation type="submission" date="2020-07" db="EMBL/GenBank/DDBJ databases">
        <title>A long reads based de novo assembly of the rainbow trout Arlee double haploid line genome.</title>
        <authorList>
            <person name="Gao G."/>
            <person name="Palti Y."/>
        </authorList>
    </citation>
    <scope>NUCLEOTIDE SEQUENCE [LARGE SCALE GENOMIC DNA]</scope>
</reference>
<keyword evidence="13" id="KW-1185">Reference proteome</keyword>
<dbReference type="GeneTree" id="ENSGT00950000183081"/>
<dbReference type="GO" id="GO:0005789">
    <property type="term" value="C:endoplasmic reticulum membrane"/>
    <property type="evidence" value="ECO:0007669"/>
    <property type="project" value="UniProtKB-SubCell"/>
</dbReference>
<evidence type="ECO:0000256" key="2">
    <source>
        <dbReference type="ARBA" id="ARBA00005189"/>
    </source>
</evidence>
<evidence type="ECO:0000256" key="3">
    <source>
        <dbReference type="ARBA" id="ARBA00009010"/>
    </source>
</evidence>
<dbReference type="PANTHER" id="PTHR10408:SF7">
    <property type="entry name" value="DIACYLGLYCEROL O-ACYLTRANSFERASE 1"/>
    <property type="match status" value="1"/>
</dbReference>
<keyword evidence="8 10" id="KW-0472">Membrane</keyword>
<dbReference type="GO" id="GO:0019432">
    <property type="term" value="P:triglyceride biosynthetic process"/>
    <property type="evidence" value="ECO:0007669"/>
    <property type="project" value="TreeGrafter"/>
</dbReference>
<keyword evidence="9 10" id="KW-0012">Acyltransferase</keyword>
<evidence type="ECO:0000256" key="6">
    <source>
        <dbReference type="ARBA" id="ARBA00022824"/>
    </source>
</evidence>
<comment type="pathway">
    <text evidence="2">Lipid metabolism.</text>
</comment>
<dbReference type="Proteomes" id="UP000694395">
    <property type="component" value="Chromosome 2"/>
</dbReference>
<evidence type="ECO:0000256" key="1">
    <source>
        <dbReference type="ARBA" id="ARBA00004477"/>
    </source>
</evidence>
<accession>A0A8C7PQQ4</accession>
<feature type="transmembrane region" description="Helical" evidence="11">
    <location>
        <begin position="417"/>
        <end position="435"/>
    </location>
</feature>
<dbReference type="PIRSF" id="PIRSF000439">
    <property type="entry name" value="Oat_ACAT_DAG_ARE"/>
    <property type="match status" value="1"/>
</dbReference>
<evidence type="ECO:0000256" key="5">
    <source>
        <dbReference type="ARBA" id="ARBA00022692"/>
    </source>
</evidence>
<feature type="transmembrane region" description="Helical" evidence="11">
    <location>
        <begin position="178"/>
        <end position="201"/>
    </location>
</feature>
<dbReference type="PANTHER" id="PTHR10408">
    <property type="entry name" value="STEROL O-ACYLTRANSFERASE"/>
    <property type="match status" value="1"/>
</dbReference>
<gene>
    <name evidence="12" type="primary">LOC110494222</name>
</gene>
<proteinExistence type="inferred from homology"/>
<dbReference type="InterPro" id="IPR004299">
    <property type="entry name" value="MBOAT_fam"/>
</dbReference>
<keyword evidence="6 10" id="KW-0256">Endoplasmic reticulum</keyword>
<comment type="subcellular location">
    <subcellularLocation>
        <location evidence="1 10">Endoplasmic reticulum membrane</location>
        <topology evidence="1 10">Multi-pass membrane protein</topology>
    </subcellularLocation>
</comment>
<evidence type="ECO:0000256" key="4">
    <source>
        <dbReference type="ARBA" id="ARBA00022679"/>
    </source>
</evidence>
<organism evidence="12 13">
    <name type="scientific">Oncorhynchus mykiss</name>
    <name type="common">Rainbow trout</name>
    <name type="synonym">Salmo gairdneri</name>
    <dbReference type="NCBI Taxonomy" id="8022"/>
    <lineage>
        <taxon>Eukaryota</taxon>
        <taxon>Metazoa</taxon>
        <taxon>Chordata</taxon>
        <taxon>Craniata</taxon>
        <taxon>Vertebrata</taxon>
        <taxon>Euteleostomi</taxon>
        <taxon>Actinopterygii</taxon>
        <taxon>Neopterygii</taxon>
        <taxon>Teleostei</taxon>
        <taxon>Protacanthopterygii</taxon>
        <taxon>Salmoniformes</taxon>
        <taxon>Salmonidae</taxon>
        <taxon>Salmoninae</taxon>
        <taxon>Oncorhynchus</taxon>
    </lineage>
</organism>
<evidence type="ECO:0000256" key="7">
    <source>
        <dbReference type="ARBA" id="ARBA00022989"/>
    </source>
</evidence>
<feature type="transmembrane region" description="Helical" evidence="11">
    <location>
        <begin position="441"/>
        <end position="460"/>
    </location>
</feature>
<feature type="transmembrane region" description="Helical" evidence="11">
    <location>
        <begin position="101"/>
        <end position="125"/>
    </location>
</feature>
<dbReference type="InterPro" id="IPR014371">
    <property type="entry name" value="Oat_ACAT_DAG_ARE"/>
</dbReference>
<comment type="similarity">
    <text evidence="3 10">Belongs to the membrane-bound acyltransferase family. Sterol o-acyltransferase subfamily.</text>
</comment>